<dbReference type="PANTHER" id="PTHR36973:SF4">
    <property type="entry name" value="NODULATION PROTEIN"/>
    <property type="match status" value="1"/>
</dbReference>
<organism evidence="2 3">
    <name type="scientific">Ectopseudomonas mendocina</name>
    <name type="common">Pseudomonas mendocina</name>
    <dbReference type="NCBI Taxonomy" id="300"/>
    <lineage>
        <taxon>Bacteria</taxon>
        <taxon>Pseudomonadati</taxon>
        <taxon>Pseudomonadota</taxon>
        <taxon>Gammaproteobacteria</taxon>
        <taxon>Pseudomonadales</taxon>
        <taxon>Pseudomonadaceae</taxon>
        <taxon>Ectopseudomonas</taxon>
    </lineage>
</organism>
<feature type="domain" description="Methyltransferase FkbM" evidence="1">
    <location>
        <begin position="90"/>
        <end position="256"/>
    </location>
</feature>
<reference evidence="2 3" key="1">
    <citation type="submission" date="2018-03" db="EMBL/GenBank/DDBJ databases">
        <title>Complete genome sequence and methylome analysis of Pseudomonas mendocina NEB 698.</title>
        <authorList>
            <person name="Morgan R.D."/>
        </authorList>
    </citation>
    <scope>NUCLEOTIDE SEQUENCE [LARGE SCALE GENOMIC DNA]</scope>
    <source>
        <strain evidence="2 3">NEB698</strain>
    </source>
</reference>
<gene>
    <name evidence="2" type="ORF">C7A17_21520</name>
</gene>
<protein>
    <recommendedName>
        <fullName evidence="1">Methyltransferase FkbM domain-containing protein</fullName>
    </recommendedName>
</protein>
<name>A0A2R3QU15_ECTME</name>
<dbReference type="PANTHER" id="PTHR36973">
    <property type="entry name" value="SLL1456 PROTEIN-RELATED"/>
    <property type="match status" value="1"/>
</dbReference>
<dbReference type="InterPro" id="IPR006342">
    <property type="entry name" value="FkbM_mtfrase"/>
</dbReference>
<proteinExistence type="predicted"/>
<dbReference type="InterPro" id="IPR053188">
    <property type="entry name" value="FkbM_Methyltransferase"/>
</dbReference>
<dbReference type="InterPro" id="IPR029063">
    <property type="entry name" value="SAM-dependent_MTases_sf"/>
</dbReference>
<dbReference type="NCBIfam" id="TIGR01444">
    <property type="entry name" value="fkbM_fam"/>
    <property type="match status" value="1"/>
</dbReference>
<evidence type="ECO:0000259" key="1">
    <source>
        <dbReference type="Pfam" id="PF05050"/>
    </source>
</evidence>
<accession>A0A2R3QU15</accession>
<dbReference type="EMBL" id="CP027657">
    <property type="protein sequence ID" value="AVO55233.1"/>
    <property type="molecule type" value="Genomic_DNA"/>
</dbReference>
<dbReference type="SUPFAM" id="SSF53335">
    <property type="entry name" value="S-adenosyl-L-methionine-dependent methyltransferases"/>
    <property type="match status" value="1"/>
</dbReference>
<dbReference type="Pfam" id="PF05050">
    <property type="entry name" value="Methyltransf_21"/>
    <property type="match status" value="1"/>
</dbReference>
<dbReference type="Proteomes" id="UP000238327">
    <property type="component" value="Chromosome"/>
</dbReference>
<sequence length="285" mass="33121">MLHSTFIVHFECESWNILWKEKKLKKSTKWFLEKARVVISRLIGKEIFITLRPIVNVKLHKNAVTNGQSMALYADLVEKFCTFSPSNVFEVGANYAQDAEYLRKRFGLEDKDIYIFEPHPSIIREVNSMYGFNSYDIAISNYDGKAVFHAIDVENNEYKNSGISSLKEGLFTDKRNFVDTEVDVIRMDTFMHREGIGSIDFLKIDVEGANFEVIDGFGEELSKVKAVQVEGEYKEYWEGQKLYWDMALLLKKNDFELVYFSLSDDGIQSDSFWVQKQYLSGFKKT</sequence>
<evidence type="ECO:0000313" key="3">
    <source>
        <dbReference type="Proteomes" id="UP000238327"/>
    </source>
</evidence>
<dbReference type="AlphaFoldDB" id="A0A2R3QU15"/>
<evidence type="ECO:0000313" key="2">
    <source>
        <dbReference type="EMBL" id="AVO55233.1"/>
    </source>
</evidence>
<dbReference type="Gene3D" id="3.40.50.150">
    <property type="entry name" value="Vaccinia Virus protein VP39"/>
    <property type="match status" value="1"/>
</dbReference>
<dbReference type="GO" id="GO:0008171">
    <property type="term" value="F:O-methyltransferase activity"/>
    <property type="evidence" value="ECO:0007669"/>
    <property type="project" value="TreeGrafter"/>
</dbReference>